<dbReference type="RefSeq" id="WP_090253477.1">
    <property type="nucleotide sequence ID" value="NZ_FOAA01000008.1"/>
</dbReference>
<dbReference type="Proteomes" id="UP000199256">
    <property type="component" value="Unassembled WGS sequence"/>
</dbReference>
<dbReference type="Pfam" id="PF13412">
    <property type="entry name" value="HTH_24"/>
    <property type="match status" value="1"/>
</dbReference>
<accession>A0A1H7M333</accession>
<name>A0A1H7M333_9GAMM</name>
<dbReference type="AlphaFoldDB" id="A0A1H7M333"/>
<keyword evidence="3" id="KW-1185">Reference proteome</keyword>
<dbReference type="STRING" id="1396821.SAMN05444515_108116"/>
<dbReference type="Gene3D" id="1.10.10.10">
    <property type="entry name" value="Winged helix-like DNA-binding domain superfamily/Winged helix DNA-binding domain"/>
    <property type="match status" value="1"/>
</dbReference>
<dbReference type="EMBL" id="FOAA01000008">
    <property type="protein sequence ID" value="SEL05499.1"/>
    <property type="molecule type" value="Genomic_DNA"/>
</dbReference>
<dbReference type="InterPro" id="IPR026433">
    <property type="entry name" value="MarR_EPS"/>
</dbReference>
<evidence type="ECO:0000313" key="3">
    <source>
        <dbReference type="Proteomes" id="UP000199256"/>
    </source>
</evidence>
<dbReference type="OrthoDB" id="8537236at2"/>
<dbReference type="InterPro" id="IPR011991">
    <property type="entry name" value="ArsR-like_HTH"/>
</dbReference>
<dbReference type="CDD" id="cd00090">
    <property type="entry name" value="HTH_ARSR"/>
    <property type="match status" value="1"/>
</dbReference>
<dbReference type="SUPFAM" id="SSF46785">
    <property type="entry name" value="Winged helix' DNA-binding domain"/>
    <property type="match status" value="1"/>
</dbReference>
<sequence>MQREDIQYRLLRLLQDNPQLTQRDLAAELGVSVGSTHYSLKALIDKGWVKANNFAQSGQKQRYLYQLTPTGITRKARLTREFLQRKRAEHEAIRQEIEALEAELNAEPDADK</sequence>
<dbReference type="NCBIfam" id="TIGR04176">
    <property type="entry name" value="MarR_EPS"/>
    <property type="match status" value="1"/>
</dbReference>
<feature type="coiled-coil region" evidence="1">
    <location>
        <begin position="80"/>
        <end position="107"/>
    </location>
</feature>
<dbReference type="InterPro" id="IPR036390">
    <property type="entry name" value="WH_DNA-bd_sf"/>
</dbReference>
<protein>
    <submittedName>
        <fullName evidence="2">EPS-associated transcriptional regulator, MarR family</fullName>
    </submittedName>
</protein>
<proteinExistence type="predicted"/>
<evidence type="ECO:0000313" key="2">
    <source>
        <dbReference type="EMBL" id="SEL05499.1"/>
    </source>
</evidence>
<evidence type="ECO:0000256" key="1">
    <source>
        <dbReference type="SAM" id="Coils"/>
    </source>
</evidence>
<organism evidence="2 3">
    <name type="scientific">Ectothiorhodospira marina</name>
    <dbReference type="NCBI Taxonomy" id="1396821"/>
    <lineage>
        <taxon>Bacteria</taxon>
        <taxon>Pseudomonadati</taxon>
        <taxon>Pseudomonadota</taxon>
        <taxon>Gammaproteobacteria</taxon>
        <taxon>Chromatiales</taxon>
        <taxon>Ectothiorhodospiraceae</taxon>
        <taxon>Ectothiorhodospira</taxon>
    </lineage>
</organism>
<dbReference type="GO" id="GO:0006355">
    <property type="term" value="P:regulation of DNA-templated transcription"/>
    <property type="evidence" value="ECO:0007669"/>
    <property type="project" value="UniProtKB-ARBA"/>
</dbReference>
<reference evidence="3" key="1">
    <citation type="submission" date="2016-10" db="EMBL/GenBank/DDBJ databases">
        <authorList>
            <person name="Varghese N."/>
            <person name="Submissions S."/>
        </authorList>
    </citation>
    <scope>NUCLEOTIDE SEQUENCE [LARGE SCALE GENOMIC DNA]</scope>
    <source>
        <strain evidence="3">DSM 241</strain>
    </source>
</reference>
<dbReference type="InterPro" id="IPR036388">
    <property type="entry name" value="WH-like_DNA-bd_sf"/>
</dbReference>
<gene>
    <name evidence="2" type="ORF">SAMN05444515_108116</name>
</gene>
<keyword evidence="1" id="KW-0175">Coiled coil</keyword>